<dbReference type="Pfam" id="PF00440">
    <property type="entry name" value="TetR_N"/>
    <property type="match status" value="1"/>
</dbReference>
<feature type="DNA-binding region" description="H-T-H motif" evidence="2">
    <location>
        <begin position="29"/>
        <end position="48"/>
    </location>
</feature>
<evidence type="ECO:0000313" key="5">
    <source>
        <dbReference type="Proteomes" id="UP000371977"/>
    </source>
</evidence>
<dbReference type="EMBL" id="SDGZ01000034">
    <property type="protein sequence ID" value="TYC47755.1"/>
    <property type="molecule type" value="Genomic_DNA"/>
</dbReference>
<evidence type="ECO:0000256" key="1">
    <source>
        <dbReference type="ARBA" id="ARBA00023125"/>
    </source>
</evidence>
<proteinExistence type="predicted"/>
<accession>A0A6C2C3F6</accession>
<dbReference type="Gene3D" id="1.10.357.10">
    <property type="entry name" value="Tetracycline Repressor, domain 2"/>
    <property type="match status" value="1"/>
</dbReference>
<dbReference type="InterPro" id="IPR009057">
    <property type="entry name" value="Homeodomain-like_sf"/>
</dbReference>
<organism evidence="4 5">
    <name type="scientific">Weissella muntiaci</name>
    <dbReference type="NCBI Taxonomy" id="2508881"/>
    <lineage>
        <taxon>Bacteria</taxon>
        <taxon>Bacillati</taxon>
        <taxon>Bacillota</taxon>
        <taxon>Bacilli</taxon>
        <taxon>Lactobacillales</taxon>
        <taxon>Lactobacillaceae</taxon>
        <taxon>Weissella</taxon>
    </lineage>
</organism>
<feature type="domain" description="HTH tetR-type" evidence="3">
    <location>
        <begin position="6"/>
        <end position="66"/>
    </location>
</feature>
<dbReference type="GO" id="GO:0003677">
    <property type="term" value="F:DNA binding"/>
    <property type="evidence" value="ECO:0007669"/>
    <property type="project" value="UniProtKB-UniRule"/>
</dbReference>
<dbReference type="PROSITE" id="PS50977">
    <property type="entry name" value="HTH_TETR_2"/>
    <property type="match status" value="1"/>
</dbReference>
<dbReference type="InterPro" id="IPR001647">
    <property type="entry name" value="HTH_TetR"/>
</dbReference>
<evidence type="ECO:0000313" key="4">
    <source>
        <dbReference type="EMBL" id="TYC47755.1"/>
    </source>
</evidence>
<keyword evidence="1 2" id="KW-0238">DNA-binding</keyword>
<name>A0A6C2C3F6_9LACO</name>
<gene>
    <name evidence="4" type="ORF">ESZ50_11445</name>
</gene>
<comment type="caution">
    <text evidence="4">The sequence shown here is derived from an EMBL/GenBank/DDBJ whole genome shotgun (WGS) entry which is preliminary data.</text>
</comment>
<dbReference type="AlphaFoldDB" id="A0A6C2C3F6"/>
<evidence type="ECO:0000256" key="2">
    <source>
        <dbReference type="PROSITE-ProRule" id="PRU00335"/>
    </source>
</evidence>
<protein>
    <submittedName>
        <fullName evidence="4">TetR/AcrR family transcriptional regulator</fullName>
    </submittedName>
</protein>
<dbReference type="RefSeq" id="WP_148624096.1">
    <property type="nucleotide sequence ID" value="NZ_SDGZ01000034.1"/>
</dbReference>
<sequence length="185" mass="21650">MTEKFEKGEQEIIEITRRMVAFEGITNVSIGKIAKEFGSSKSQIYYYFVSKDQIFNRMVDEQIADYYLLARNNGYVSEMSLKVKNMFDYILGNDRQPGFSAYVLLSLFQQYPEGSTIKDKLIKLFESIRYDLEKNLLSDNKYSDVQAGRLAEDMLTMISGKIIFAYSMKKYDQLNTLYEDFDNYI</sequence>
<dbReference type="OrthoDB" id="9795242at2"/>
<reference evidence="4 5" key="1">
    <citation type="submission" date="2019-01" db="EMBL/GenBank/DDBJ databases">
        <title>Weissella sp. nov., a novel lactic acid bacterium isolated from animal feces.</title>
        <authorList>
            <person name="Wang L.-T."/>
        </authorList>
    </citation>
    <scope>NUCLEOTIDE SEQUENCE [LARGE SCALE GENOMIC DNA]</scope>
    <source>
        <strain evidence="4 5">8H-2</strain>
    </source>
</reference>
<evidence type="ECO:0000259" key="3">
    <source>
        <dbReference type="PROSITE" id="PS50977"/>
    </source>
</evidence>
<dbReference type="Proteomes" id="UP000371977">
    <property type="component" value="Unassembled WGS sequence"/>
</dbReference>
<dbReference type="SUPFAM" id="SSF46689">
    <property type="entry name" value="Homeodomain-like"/>
    <property type="match status" value="1"/>
</dbReference>
<keyword evidence="5" id="KW-1185">Reference proteome</keyword>